<dbReference type="InterPro" id="IPR016518">
    <property type="entry name" value="Alpha-L-fucosidase"/>
</dbReference>
<gene>
    <name evidence="3" type="ORF">Q4Q39_20210</name>
</gene>
<dbReference type="InterPro" id="IPR012341">
    <property type="entry name" value="6hp_glycosidase-like_sf"/>
</dbReference>
<dbReference type="PANTHER" id="PTHR31084">
    <property type="entry name" value="ALPHA-L-FUCOSIDASE 2"/>
    <property type="match status" value="1"/>
</dbReference>
<proteinExistence type="predicted"/>
<evidence type="ECO:0000259" key="1">
    <source>
        <dbReference type="Pfam" id="PF14498"/>
    </source>
</evidence>
<evidence type="ECO:0000259" key="2">
    <source>
        <dbReference type="Pfam" id="PF22124"/>
    </source>
</evidence>
<sequence length="818" mass="92284">MKINIINRLSVLAMIVMLMSCYTSDESHDIVLVSHKPAPKWQDGLIAGNGIQGIMVMGDPLNESIVLNHEKLWVPAQDVAFDVPDMTKVVDEVRALAKKGDFGAAGTRLYTAFGEENAKMFPKEAFKRLKGKQSPRFGLNYVHPGANLNIKMPKNGEIKDYARSVNLSNGEIAVRWTDDKGTWSRNCFVSRSEDALIMSIKNENNAKIDCAILVEEIPGYDINDINKPQVVVDADGIYFHTSYKNKYWLEEPEGYHILTKIDAKGGNVTFDDGEIKIEGANEVILKTITDFLPKYSQKSRAQLSAKLDAISDYDKSLASHDKIHRALFERVSFRLTDKEQQIYDTEALISEAQKNGPSPAFLECIYAVGRYALISSSGELPPTLMGIWGKTWQPAWWGHYTNDSNLNLAVSHGNTGNLPEMMEAYFSWVESLYPYWERNAKRLYGARGYMGGIAHGWRHGLAIAGWHEWTGAAGWLSAYFIEYYEITNDKEFLKNRVVPLLENIALFYEDFLEGMEGDDGHYLIYPSVSPENRPSNMDGIREFRTAPNAASEIAIIRQSLVSLIEAYRLLDLKQDRIGALKSIIDKLPPYQINKDGAIAEWIHPDFEDNYNHRHNSHLYAVYPGIDINPTTPELYDASKMAIQKRLATGQGDRSAHGFMYQGFFGARLQDPSIPWNSFNTIAKESFLYSSFITSHNPKHRIYNLDATLSMPAILSEMCIYSRPGVLNVLPGIPLDKLPKGKLTGILARKAIVIHELSWNDETKKIKMKLSSHINQSISIESRLTIINIKGDGVSDNEDNRFLKLNKNKPTEIEISYSK</sequence>
<dbReference type="Pfam" id="PF22124">
    <property type="entry name" value="Glyco_hydro_95_cat"/>
    <property type="match status" value="1"/>
</dbReference>
<feature type="domain" description="Glycosyl hydrolase family 95 catalytic" evidence="2">
    <location>
        <begin position="313"/>
        <end position="717"/>
    </location>
</feature>
<keyword evidence="4" id="KW-1185">Reference proteome</keyword>
<organism evidence="3 4">
    <name type="scientific">Flavivirga amylovorans</name>
    <dbReference type="NCBI Taxonomy" id="870486"/>
    <lineage>
        <taxon>Bacteria</taxon>
        <taxon>Pseudomonadati</taxon>
        <taxon>Bacteroidota</taxon>
        <taxon>Flavobacteriia</taxon>
        <taxon>Flavobacteriales</taxon>
        <taxon>Flavobacteriaceae</taxon>
        <taxon>Flavivirga</taxon>
    </lineage>
</organism>
<dbReference type="Gene3D" id="1.50.10.10">
    <property type="match status" value="1"/>
</dbReference>
<dbReference type="Proteomes" id="UP001176891">
    <property type="component" value="Unassembled WGS sequence"/>
</dbReference>
<dbReference type="PIRSF" id="PIRSF007663">
    <property type="entry name" value="UCP007663"/>
    <property type="match status" value="1"/>
</dbReference>
<comment type="caution">
    <text evidence="3">The sequence shown here is derived from an EMBL/GenBank/DDBJ whole genome shotgun (WGS) entry which is preliminary data.</text>
</comment>
<accession>A0ABT8X6X9</accession>
<dbReference type="SUPFAM" id="SSF48208">
    <property type="entry name" value="Six-hairpin glycosidases"/>
    <property type="match status" value="1"/>
</dbReference>
<evidence type="ECO:0000313" key="3">
    <source>
        <dbReference type="EMBL" id="MDO5989734.1"/>
    </source>
</evidence>
<reference evidence="3" key="1">
    <citation type="submission" date="2023-07" db="EMBL/GenBank/DDBJ databases">
        <title>Two novel species in the genus Flavivirga.</title>
        <authorList>
            <person name="Kwon K."/>
        </authorList>
    </citation>
    <scope>NUCLEOTIDE SEQUENCE</scope>
    <source>
        <strain evidence="3">KACC 14157</strain>
    </source>
</reference>
<dbReference type="GO" id="GO:0016787">
    <property type="term" value="F:hydrolase activity"/>
    <property type="evidence" value="ECO:0007669"/>
    <property type="project" value="UniProtKB-KW"/>
</dbReference>
<dbReference type="RefSeq" id="WP_303284409.1">
    <property type="nucleotide sequence ID" value="NZ_BAABCZ010000006.1"/>
</dbReference>
<dbReference type="InterPro" id="IPR027414">
    <property type="entry name" value="GH95_N_dom"/>
</dbReference>
<dbReference type="EMBL" id="JAUOEM010000011">
    <property type="protein sequence ID" value="MDO5989734.1"/>
    <property type="molecule type" value="Genomic_DNA"/>
</dbReference>
<keyword evidence="3" id="KW-0378">Hydrolase</keyword>
<name>A0ABT8X6X9_9FLAO</name>
<feature type="domain" description="Glycosyl hydrolase family 95 N-terminal" evidence="1">
    <location>
        <begin position="32"/>
        <end position="286"/>
    </location>
</feature>
<dbReference type="PROSITE" id="PS51257">
    <property type="entry name" value="PROKAR_LIPOPROTEIN"/>
    <property type="match status" value="1"/>
</dbReference>
<dbReference type="InterPro" id="IPR054363">
    <property type="entry name" value="GH95_cat"/>
</dbReference>
<dbReference type="PANTHER" id="PTHR31084:SF0">
    <property type="entry name" value="ALPHA-L-FUCOSIDASE 2"/>
    <property type="match status" value="1"/>
</dbReference>
<dbReference type="InterPro" id="IPR008928">
    <property type="entry name" value="6-hairpin_glycosidase_sf"/>
</dbReference>
<dbReference type="Pfam" id="PF14498">
    <property type="entry name" value="Glyco_hyd_65N_2"/>
    <property type="match status" value="1"/>
</dbReference>
<protein>
    <submittedName>
        <fullName evidence="3">Glycoside hydrolase N-terminal domain-containing protein</fullName>
    </submittedName>
</protein>
<evidence type="ECO:0000313" key="4">
    <source>
        <dbReference type="Proteomes" id="UP001176891"/>
    </source>
</evidence>